<dbReference type="EMBL" id="JBHSKJ010000002">
    <property type="protein sequence ID" value="MFC5143763.1"/>
    <property type="molecule type" value="Genomic_DNA"/>
</dbReference>
<sequence>MRKLAQRVAVAAGLIVAAGTLQLATSTTAEATPAQCTSYLKSYGYSVGPKVKQACQYAANDWSDEMTHTNEPCIEMLKLLGVRPGHVDFACAAH</sequence>
<gene>
    <name evidence="2" type="ORF">ACFPP6_03535</name>
</gene>
<name>A0ABV9ZQQ9_9ACTN</name>
<keyword evidence="3" id="KW-1185">Reference proteome</keyword>
<evidence type="ECO:0000256" key="1">
    <source>
        <dbReference type="SAM" id="SignalP"/>
    </source>
</evidence>
<reference evidence="3" key="1">
    <citation type="journal article" date="2019" name="Int. J. Syst. Evol. Microbiol.">
        <title>The Global Catalogue of Microorganisms (GCM) 10K type strain sequencing project: providing services to taxonomists for standard genome sequencing and annotation.</title>
        <authorList>
            <consortium name="The Broad Institute Genomics Platform"/>
            <consortium name="The Broad Institute Genome Sequencing Center for Infectious Disease"/>
            <person name="Wu L."/>
            <person name="Ma J."/>
        </authorList>
    </citation>
    <scope>NUCLEOTIDE SEQUENCE [LARGE SCALE GENOMIC DNA]</scope>
    <source>
        <strain evidence="3">CGMCC 4.1641</strain>
    </source>
</reference>
<keyword evidence="1" id="KW-0732">Signal</keyword>
<evidence type="ECO:0000313" key="3">
    <source>
        <dbReference type="Proteomes" id="UP001596222"/>
    </source>
</evidence>
<proteinExistence type="predicted"/>
<accession>A0ABV9ZQQ9</accession>
<evidence type="ECO:0000313" key="2">
    <source>
        <dbReference type="EMBL" id="MFC5143763.1"/>
    </source>
</evidence>
<dbReference type="Proteomes" id="UP001596222">
    <property type="component" value="Unassembled WGS sequence"/>
</dbReference>
<organism evidence="2 3">
    <name type="scientific">Streptomyces aureoversilis</name>
    <dbReference type="NCBI Taxonomy" id="67277"/>
    <lineage>
        <taxon>Bacteria</taxon>
        <taxon>Bacillati</taxon>
        <taxon>Actinomycetota</taxon>
        <taxon>Actinomycetes</taxon>
        <taxon>Kitasatosporales</taxon>
        <taxon>Streptomycetaceae</taxon>
        <taxon>Streptomyces</taxon>
    </lineage>
</organism>
<evidence type="ECO:0008006" key="4">
    <source>
        <dbReference type="Google" id="ProtNLM"/>
    </source>
</evidence>
<feature type="signal peptide" evidence="1">
    <location>
        <begin position="1"/>
        <end position="31"/>
    </location>
</feature>
<feature type="chain" id="PRO_5045849677" description="Secreted protein" evidence="1">
    <location>
        <begin position="32"/>
        <end position="94"/>
    </location>
</feature>
<dbReference type="RefSeq" id="WP_382037082.1">
    <property type="nucleotide sequence ID" value="NZ_JBHSKJ010000002.1"/>
</dbReference>
<protein>
    <recommendedName>
        <fullName evidence="4">Secreted protein</fullName>
    </recommendedName>
</protein>
<comment type="caution">
    <text evidence="2">The sequence shown here is derived from an EMBL/GenBank/DDBJ whole genome shotgun (WGS) entry which is preliminary data.</text>
</comment>